<evidence type="ECO:0000256" key="6">
    <source>
        <dbReference type="ARBA" id="ARBA00022917"/>
    </source>
</evidence>
<dbReference type="Proteomes" id="UP000243217">
    <property type="component" value="Unassembled WGS sequence"/>
</dbReference>
<dbReference type="GO" id="GO:0016279">
    <property type="term" value="F:protein-lysine N-methyltransferase activity"/>
    <property type="evidence" value="ECO:0007669"/>
    <property type="project" value="TreeGrafter"/>
</dbReference>
<accession>A0A1V9ZCK2</accession>
<comment type="similarity">
    <text evidence="1">Belongs to the EF-1-beta/EF-1-delta family.</text>
</comment>
<dbReference type="InterPro" id="IPR036464">
    <property type="entry name" value="Rubisco_LSMT_subst-bd_sf"/>
</dbReference>
<reference evidence="9 10" key="1">
    <citation type="journal article" date="2014" name="Genome Biol. Evol.">
        <title>The secreted proteins of Achlya hypogyna and Thraustotheca clavata identify the ancestral oomycete secretome and reveal gene acquisitions by horizontal gene transfer.</title>
        <authorList>
            <person name="Misner I."/>
            <person name="Blouin N."/>
            <person name="Leonard G."/>
            <person name="Richards T.A."/>
            <person name="Lane C.E."/>
        </authorList>
    </citation>
    <scope>NUCLEOTIDE SEQUENCE [LARGE SCALE GENOMIC DNA]</scope>
    <source>
        <strain evidence="9 10">ATCC 34112</strain>
    </source>
</reference>
<protein>
    <recommendedName>
        <fullName evidence="8">SET domain-containing protein</fullName>
    </recommendedName>
</protein>
<organism evidence="9 10">
    <name type="scientific">Thraustotheca clavata</name>
    <dbReference type="NCBI Taxonomy" id="74557"/>
    <lineage>
        <taxon>Eukaryota</taxon>
        <taxon>Sar</taxon>
        <taxon>Stramenopiles</taxon>
        <taxon>Oomycota</taxon>
        <taxon>Saprolegniomycetes</taxon>
        <taxon>Saprolegniales</taxon>
        <taxon>Achlyaceae</taxon>
        <taxon>Thraustotheca</taxon>
    </lineage>
</organism>
<dbReference type="EMBL" id="JNBS01002051">
    <property type="protein sequence ID" value="OQR95723.1"/>
    <property type="molecule type" value="Genomic_DNA"/>
</dbReference>
<evidence type="ECO:0000313" key="10">
    <source>
        <dbReference type="Proteomes" id="UP000243217"/>
    </source>
</evidence>
<keyword evidence="4" id="KW-0949">S-adenosyl-L-methionine</keyword>
<dbReference type="Gene3D" id="3.90.1410.10">
    <property type="entry name" value="set domain protein methyltransferase, domain 1"/>
    <property type="match status" value="2"/>
</dbReference>
<keyword evidence="6" id="KW-0648">Protein biosynthesis</keyword>
<dbReference type="AlphaFoldDB" id="A0A1V9ZCK2"/>
<dbReference type="PROSITE" id="PS50280">
    <property type="entry name" value="SET"/>
    <property type="match status" value="1"/>
</dbReference>
<dbReference type="STRING" id="74557.A0A1V9ZCK2"/>
<dbReference type="SUPFAM" id="SSF82199">
    <property type="entry name" value="SET domain"/>
    <property type="match status" value="2"/>
</dbReference>
<dbReference type="InterPro" id="IPR050600">
    <property type="entry name" value="SETD3_SETD6_MTase"/>
</dbReference>
<dbReference type="OrthoDB" id="441812at2759"/>
<dbReference type="InterPro" id="IPR036219">
    <property type="entry name" value="eEF-1beta-like_sf"/>
</dbReference>
<keyword evidence="5" id="KW-0251">Elongation factor</keyword>
<dbReference type="CDD" id="cd10527">
    <property type="entry name" value="SET_LSMT"/>
    <property type="match status" value="2"/>
</dbReference>
<dbReference type="InterPro" id="IPR001214">
    <property type="entry name" value="SET_dom"/>
</dbReference>
<feature type="compositionally biased region" description="Gly residues" evidence="7">
    <location>
        <begin position="950"/>
        <end position="960"/>
    </location>
</feature>
<dbReference type="Gene3D" id="3.90.1420.10">
    <property type="entry name" value="Rubisco LSMT, substrate-binding domain"/>
    <property type="match status" value="1"/>
</dbReference>
<evidence type="ECO:0000256" key="7">
    <source>
        <dbReference type="SAM" id="MobiDB-lite"/>
    </source>
</evidence>
<dbReference type="Pfam" id="PF00736">
    <property type="entry name" value="EF1_GNE"/>
    <property type="match status" value="1"/>
</dbReference>
<dbReference type="InterPro" id="IPR046341">
    <property type="entry name" value="SET_dom_sf"/>
</dbReference>
<feature type="region of interest" description="Disordered" evidence="7">
    <location>
        <begin position="945"/>
        <end position="978"/>
    </location>
</feature>
<dbReference type="InterPro" id="IPR014717">
    <property type="entry name" value="Transl_elong_EF1B/ribsomal_bS6"/>
</dbReference>
<sequence length="978" mass="111156">METDLEALAAKIKALDINGLTWGEGHKTVPVAFGIKKLLVQCIIIDDLVLLDDITEAIEQFEDEVQSVDVASMNKMLVLLCLLFRVSLNILKQQSKASWTWTIPILIALASFYHFSPSSSHDKLDHFQAWFKQHGGKANNISLASFGNMGIGLQATARIHEKDQVLYIPYDIVICRDTVLKALPKSMSKALASLSFDDELLAIFLMYQKLQGEKSRWAPYIDVLPQDIPLPVTFSHKDIEELQSPGLQEIIISNQATITSSFHSMQSKYGKYFKSFTDPLTLELYMWAKSILSSRALTIRGVRFLVPFADMFNGKPHPNLRESNRGNHFLDYHHVEKDKGVTIFADRSCEPFLQLYEDYGDNDNYVYFVHHGFIMEDNPFDCASIELPLALLPSKLVQPFRTMARLTEKDFFLSACFQSNGASLNSAAAVFLQLAAFKQDEVDLCHNQIASCITSTNVPTLLQQDEKYIILLESIVQSKLENAPTQLQDDLSLLSTELSNDYRRVVEFRASRKVHLAKLVDNLHVLLQEVIQASGKVQTKVIPMDTTDQSIPACLNRFEQWIASFTFPKPKVQIQYINPSMGFGTFALEDITKGEAYLSIPQGMLLDVASAMQCSILSPIFKQLLKETKSRDPMHELLLHFMYERLVKGKESKWAPYIDLLPLHDDSLLAPLFYTQEEMALLSGTEMEQFVKTYQENVYQSYQAIKRIVLTRYPKIFPKELFTFEEYRYARHILDTRSIWWNGERHLVPILDMVNCKASGEVHATRLEGALAVTRAKDYVQAGTQLFENYGQPNWIYLLHHGFVLENNPHDCFNLVFDIQKLDKHVISGLRGPLEYCLDLNQEIPSSVLEIASLFIKNEQKSSTKQFQLQALLSVLLEKREMLYTKLSSPLPSSFKRIHRFNHENIRIYFEQQEQLLLAWINRLEIRSNEPLIFGSFFGAPEANSSFNRRGGGPGGGSGGPRRPIGRLQPTTCAPGGG</sequence>
<name>A0A1V9ZCK2_9STRA</name>
<comment type="caution">
    <text evidence="9">The sequence shown here is derived from an EMBL/GenBank/DDBJ whole genome shotgun (WGS) entry which is preliminary data.</text>
</comment>
<gene>
    <name evidence="9" type="ORF">THRCLA_07626</name>
</gene>
<dbReference type="Gene3D" id="3.30.70.60">
    <property type="match status" value="1"/>
</dbReference>
<proteinExistence type="inferred from homology"/>
<dbReference type="SUPFAM" id="SSF54984">
    <property type="entry name" value="eEF-1beta-like"/>
    <property type="match status" value="1"/>
</dbReference>
<evidence type="ECO:0000256" key="2">
    <source>
        <dbReference type="ARBA" id="ARBA00022603"/>
    </source>
</evidence>
<dbReference type="SMART" id="SM00888">
    <property type="entry name" value="EF1_GNE"/>
    <property type="match status" value="1"/>
</dbReference>
<keyword evidence="2" id="KW-0489">Methyltransferase</keyword>
<evidence type="ECO:0000313" key="9">
    <source>
        <dbReference type="EMBL" id="OQR95723.1"/>
    </source>
</evidence>
<keyword evidence="3" id="KW-0808">Transferase</keyword>
<keyword evidence="10" id="KW-1185">Reference proteome</keyword>
<evidence type="ECO:0000256" key="4">
    <source>
        <dbReference type="ARBA" id="ARBA00022691"/>
    </source>
</evidence>
<evidence type="ECO:0000256" key="1">
    <source>
        <dbReference type="ARBA" id="ARBA00007411"/>
    </source>
</evidence>
<evidence type="ECO:0000259" key="8">
    <source>
        <dbReference type="PROSITE" id="PS50280"/>
    </source>
</evidence>
<evidence type="ECO:0000256" key="5">
    <source>
        <dbReference type="ARBA" id="ARBA00022768"/>
    </source>
</evidence>
<dbReference type="FunFam" id="3.30.70.60:FF:000001">
    <property type="entry name" value="Elongation factor 1-beta 1 like"/>
    <property type="match status" value="1"/>
</dbReference>
<dbReference type="CDD" id="cd00292">
    <property type="entry name" value="EF1B"/>
    <property type="match status" value="1"/>
</dbReference>
<evidence type="ECO:0000256" key="3">
    <source>
        <dbReference type="ARBA" id="ARBA00022679"/>
    </source>
</evidence>
<dbReference type="InterPro" id="IPR014038">
    <property type="entry name" value="EF1B_bsu/dsu_GNE"/>
</dbReference>
<feature type="domain" description="SET" evidence="8">
    <location>
        <begin position="570"/>
        <end position="791"/>
    </location>
</feature>
<dbReference type="PANTHER" id="PTHR13271">
    <property type="entry name" value="UNCHARACTERIZED PUTATIVE METHYLTRANSFERASE"/>
    <property type="match status" value="1"/>
</dbReference>
<dbReference type="GO" id="GO:0032259">
    <property type="term" value="P:methylation"/>
    <property type="evidence" value="ECO:0007669"/>
    <property type="project" value="UniProtKB-KW"/>
</dbReference>
<dbReference type="GO" id="GO:0003746">
    <property type="term" value="F:translation elongation factor activity"/>
    <property type="evidence" value="ECO:0007669"/>
    <property type="project" value="UniProtKB-KW"/>
</dbReference>